<dbReference type="AlphaFoldDB" id="X0U920"/>
<feature type="domain" description="Phosphoesterase HXTX" evidence="2">
    <location>
        <begin position="93"/>
        <end position="169"/>
    </location>
</feature>
<reference evidence="3" key="1">
    <citation type="journal article" date="2014" name="Front. Microbiol.">
        <title>High frequency of phylogenetically diverse reductive dehalogenase-homologous genes in deep subseafloor sedimentary metagenomes.</title>
        <authorList>
            <person name="Kawai M."/>
            <person name="Futagami T."/>
            <person name="Toyoda A."/>
            <person name="Takaki Y."/>
            <person name="Nishi S."/>
            <person name="Hori S."/>
            <person name="Arai W."/>
            <person name="Tsubouchi T."/>
            <person name="Morono Y."/>
            <person name="Uchiyama I."/>
            <person name="Ito T."/>
            <person name="Fujiyama A."/>
            <person name="Inagaki F."/>
            <person name="Takami H."/>
        </authorList>
    </citation>
    <scope>NUCLEOTIDE SEQUENCE</scope>
    <source>
        <strain evidence="3">Expedition CK06-06</strain>
    </source>
</reference>
<dbReference type="PANTHER" id="PTHR35561:SF1">
    <property type="entry name" value="RNA 2',3'-CYCLIC PHOSPHODIESTERASE"/>
    <property type="match status" value="1"/>
</dbReference>
<feature type="domain" description="Phosphoesterase HXTX" evidence="2">
    <location>
        <begin position="7"/>
        <end position="88"/>
    </location>
</feature>
<dbReference type="HAMAP" id="MF_01940">
    <property type="entry name" value="RNA_CPDase"/>
    <property type="match status" value="1"/>
</dbReference>
<evidence type="ECO:0000313" key="3">
    <source>
        <dbReference type="EMBL" id="GAF84965.1"/>
    </source>
</evidence>
<dbReference type="InterPro" id="IPR014051">
    <property type="entry name" value="Phosphoesterase_HXTX"/>
</dbReference>
<accession>X0U920</accession>
<dbReference type="InterPro" id="IPR009097">
    <property type="entry name" value="Cyclic_Pdiesterase"/>
</dbReference>
<protein>
    <recommendedName>
        <fullName evidence="2">Phosphoesterase HXTX domain-containing protein</fullName>
    </recommendedName>
</protein>
<dbReference type="GO" id="GO:0008664">
    <property type="term" value="F:RNA 2',3'-cyclic 3'-phosphodiesterase activity"/>
    <property type="evidence" value="ECO:0007669"/>
    <property type="project" value="InterPro"/>
</dbReference>
<dbReference type="InterPro" id="IPR004175">
    <property type="entry name" value="RNA_CPDase"/>
</dbReference>
<evidence type="ECO:0000256" key="1">
    <source>
        <dbReference type="ARBA" id="ARBA00022801"/>
    </source>
</evidence>
<dbReference type="PANTHER" id="PTHR35561">
    <property type="entry name" value="RNA 2',3'-CYCLIC PHOSPHODIESTERASE"/>
    <property type="match status" value="1"/>
</dbReference>
<gene>
    <name evidence="3" type="ORF">S01H1_04572</name>
</gene>
<dbReference type="GO" id="GO:0004113">
    <property type="term" value="F:2',3'-cyclic-nucleotide 3'-phosphodiesterase activity"/>
    <property type="evidence" value="ECO:0007669"/>
    <property type="project" value="InterPro"/>
</dbReference>
<name>X0U920_9ZZZZ</name>
<dbReference type="SUPFAM" id="SSF55144">
    <property type="entry name" value="LigT-like"/>
    <property type="match status" value="1"/>
</dbReference>
<keyword evidence="1" id="KW-0378">Hydrolase</keyword>
<evidence type="ECO:0000259" key="2">
    <source>
        <dbReference type="Pfam" id="PF02834"/>
    </source>
</evidence>
<dbReference type="Pfam" id="PF02834">
    <property type="entry name" value="LigT_PEase"/>
    <property type="match status" value="2"/>
</dbReference>
<dbReference type="Gene3D" id="3.90.1140.10">
    <property type="entry name" value="Cyclic phosphodiesterase"/>
    <property type="match status" value="1"/>
</dbReference>
<comment type="caution">
    <text evidence="3">The sequence shown here is derived from an EMBL/GenBank/DDBJ whole genome shotgun (WGS) entry which is preliminary data.</text>
</comment>
<organism evidence="3">
    <name type="scientific">marine sediment metagenome</name>
    <dbReference type="NCBI Taxonomy" id="412755"/>
    <lineage>
        <taxon>unclassified sequences</taxon>
        <taxon>metagenomes</taxon>
        <taxon>ecological metagenomes</taxon>
    </lineage>
</organism>
<dbReference type="EMBL" id="BARS01002407">
    <property type="protein sequence ID" value="GAF84965.1"/>
    <property type="molecule type" value="Genomic_DNA"/>
</dbReference>
<proteinExistence type="inferred from homology"/>
<sequence length="176" mass="19988">MRLFIAIELPAELKEYLKKLQNQLGGSDSAKMSLVKEFHLTLKFLGDVSEEKLDGIKSRLAAVEFSAFSALLDEIGVFPDEKRPRVVWAGLEPKEKIIELQQKVEEALKGLFPKDERFHPHLTLARVKFVKDKKEFSDKLKAISVDKKEFNISSLKLIKSTLTPEGPVYEELGSFV</sequence>
<dbReference type="NCBIfam" id="TIGR02258">
    <property type="entry name" value="2_5_ligase"/>
    <property type="match status" value="1"/>
</dbReference>